<evidence type="ECO:0000313" key="1">
    <source>
        <dbReference type="EMBL" id="ORN26029.1"/>
    </source>
</evidence>
<comment type="caution">
    <text evidence="1">The sequence shown here is derived from an EMBL/GenBank/DDBJ whole genome shotgun (WGS) entry which is preliminary data.</text>
</comment>
<keyword evidence="2" id="KW-1185">Reference proteome</keyword>
<dbReference type="AlphaFoldDB" id="A0A1X1FCF5"/>
<proteinExistence type="predicted"/>
<dbReference type="GeneID" id="69058637"/>
<dbReference type="RefSeq" id="WP_054736199.1">
    <property type="nucleotide sequence ID" value="NZ_CP181269.1"/>
</dbReference>
<dbReference type="InterPro" id="IPR022555">
    <property type="entry name" value="DUF2577"/>
</dbReference>
<dbReference type="OrthoDB" id="95576at2"/>
<accession>A0A1X1FCF5</accession>
<name>A0A1X1FCF5_9LACO</name>
<dbReference type="Pfam" id="PF10844">
    <property type="entry name" value="DUF2577"/>
    <property type="match status" value="1"/>
</dbReference>
<dbReference type="EMBL" id="MSBD01000049">
    <property type="protein sequence ID" value="ORN26029.1"/>
    <property type="molecule type" value="Genomic_DNA"/>
</dbReference>
<reference evidence="1 2" key="1">
    <citation type="journal article" date="2017" name="Front. Microbiol.">
        <title>The Histidine Decarboxylase Gene Cluster of Lactobacillus parabuchneri Was Gained by Horizontal Gene Transfer and Is Mobile within the Species.</title>
        <authorList>
            <person name="Wuthrich D."/>
            <person name="Berthoud H."/>
            <person name="Wechsler D."/>
            <person name="Eugster E."/>
            <person name="Irmler S."/>
            <person name="Bruggmann R."/>
        </authorList>
    </citation>
    <scope>NUCLEOTIDE SEQUENCE [LARGE SCALE GENOMIC DNA]</scope>
    <source>
        <strain evidence="1 2">FAM23169</strain>
    </source>
</reference>
<evidence type="ECO:0008006" key="3">
    <source>
        <dbReference type="Google" id="ProtNLM"/>
    </source>
</evidence>
<organism evidence="1 2">
    <name type="scientific">Lentilactobacillus parabuchneri</name>
    <dbReference type="NCBI Taxonomy" id="152331"/>
    <lineage>
        <taxon>Bacteria</taxon>
        <taxon>Bacillati</taxon>
        <taxon>Bacillota</taxon>
        <taxon>Bacilli</taxon>
        <taxon>Lactobacillales</taxon>
        <taxon>Lactobacillaceae</taxon>
        <taxon>Lentilactobacillus</taxon>
    </lineage>
</organism>
<protein>
    <recommendedName>
        <fullName evidence="3">DUF2577 domain-containing protein</fullName>
    </recommendedName>
</protein>
<gene>
    <name evidence="1" type="ORF">FAM23169_02173</name>
</gene>
<evidence type="ECO:0000313" key="2">
    <source>
        <dbReference type="Proteomes" id="UP000193009"/>
    </source>
</evidence>
<sequence length="112" mass="12288">MTGDTLLDMINSRGGNPNEYSDIVPGKVISISPLKIQYSSTAILTEDFLTLGEHVTKHTVKMTYQDRSDDGDIKRTETVTIDQSLKVGDGVLMLRGDGGQRFLVLEKLGDTN</sequence>
<dbReference type="Proteomes" id="UP000193009">
    <property type="component" value="Unassembled WGS sequence"/>
</dbReference>